<evidence type="ECO:0000256" key="6">
    <source>
        <dbReference type="ARBA" id="ARBA00022561"/>
    </source>
</evidence>
<comment type="cofactor">
    <cofactor evidence="1">
        <name>Mn(2+)</name>
        <dbReference type="ChEBI" id="CHEBI:29035"/>
    </cofactor>
</comment>
<evidence type="ECO:0000256" key="14">
    <source>
        <dbReference type="SAM" id="Coils"/>
    </source>
</evidence>
<evidence type="ECO:0000256" key="5">
    <source>
        <dbReference type="ARBA" id="ARBA00022497"/>
    </source>
</evidence>
<keyword evidence="9 15" id="KW-0543">Viral nucleoprotein</keyword>
<comment type="subunit">
    <text evidence="13">Probable homooligomer; forms a double superhelical polymer. Monomer.</text>
</comment>
<keyword evidence="7" id="KW-0946">Virion</keyword>
<feature type="coiled-coil region" evidence="14">
    <location>
        <begin position="481"/>
        <end position="532"/>
    </location>
</feature>
<evidence type="ECO:0000256" key="9">
    <source>
        <dbReference type="ARBA" id="ARBA00023086"/>
    </source>
</evidence>
<dbReference type="GO" id="GO:0019013">
    <property type="term" value="C:viral nucleocapsid"/>
    <property type="evidence" value="ECO:0007669"/>
    <property type="project" value="UniProtKB-KW"/>
</dbReference>
<dbReference type="EMBL" id="PP272735">
    <property type="protein sequence ID" value="WZI33473.1"/>
    <property type="molecule type" value="Viral_cRNA"/>
</dbReference>
<evidence type="ECO:0000256" key="1">
    <source>
        <dbReference type="ARBA" id="ARBA00001936"/>
    </source>
</evidence>
<evidence type="ECO:0000256" key="11">
    <source>
        <dbReference type="ARBA" id="ARBA00033344"/>
    </source>
</evidence>
<evidence type="ECO:0000256" key="2">
    <source>
        <dbReference type="ARBA" id="ARBA00004328"/>
    </source>
</evidence>
<dbReference type="InterPro" id="IPR003486">
    <property type="entry name" value="Nairo_nucleocap"/>
</dbReference>
<name>A0AB38ZK82_9VIRU</name>
<dbReference type="Pfam" id="PF02477">
    <property type="entry name" value="Nairo_nucleo"/>
    <property type="match status" value="1"/>
</dbReference>
<accession>A0AB38ZK82</accession>
<proteinExistence type="inferred from homology"/>
<comment type="function">
    <text evidence="12">Binds dsRNA and ssRNA and probably participates in the packaging of viral genome. In the dsRNA binding mode, the nucleocapsid protein specifically binds to the vRNA panhandle secondary structure formed at the termini of viral genome. Does not discriminate between viral and nonviral RNAs through ssRNA binding mode. Displays dsDNA endonuclease activity that is sequence non-specific.</text>
</comment>
<protein>
    <recommendedName>
        <fullName evidence="4">Nucleoprotein</fullName>
    </recommendedName>
    <alternativeName>
        <fullName evidence="11">Nucleocapsid protein</fullName>
    </alternativeName>
</protein>
<evidence type="ECO:0000256" key="12">
    <source>
        <dbReference type="ARBA" id="ARBA00046210"/>
    </source>
</evidence>
<reference evidence="15" key="2">
    <citation type="submission" date="2024-01" db="EMBL/GenBank/DDBJ databases">
        <authorList>
            <person name="Zhang X.-A."/>
            <person name="Zhang J.-T."/>
            <person name="Hu Z.-Y."/>
            <person name="Liu W."/>
        </authorList>
    </citation>
    <scope>NUCLEOTIDE SEQUENCE</scope>
    <source>
        <strain evidence="15">Nair_4</strain>
    </source>
</reference>
<evidence type="ECO:0000256" key="4">
    <source>
        <dbReference type="ARBA" id="ARBA00014389"/>
    </source>
</evidence>
<comment type="similarity">
    <text evidence="3">Belongs to the nairovirus nucleocapsid protein family.</text>
</comment>
<keyword evidence="8" id="KW-0694">RNA-binding</keyword>
<evidence type="ECO:0000256" key="13">
    <source>
        <dbReference type="ARBA" id="ARBA00046354"/>
    </source>
</evidence>
<dbReference type="GO" id="GO:0019029">
    <property type="term" value="C:helical viral capsid"/>
    <property type="evidence" value="ECO:0007669"/>
    <property type="project" value="UniProtKB-KW"/>
</dbReference>
<dbReference type="Gene3D" id="1.20.58.1110">
    <property type="match status" value="1"/>
</dbReference>
<organism evidence="15">
    <name type="scientific">Crocidura tanakae nairovirus 1</name>
    <dbReference type="NCBI Taxonomy" id="3139554"/>
    <lineage>
        <taxon>Viruses</taxon>
        <taxon>Riboviria</taxon>
        <taxon>Orthornavirae</taxon>
        <taxon>Negarnaviricota</taxon>
        <taxon>Polyploviricotina</taxon>
        <taxon>Bunyaviricetes</taxon>
        <taxon>Hareavirales</taxon>
        <taxon>Nairoviridae</taxon>
    </lineage>
</organism>
<comment type="subcellular location">
    <subcellularLocation>
        <location evidence="2">Virion</location>
    </subcellularLocation>
</comment>
<keyword evidence="10" id="KW-0687">Ribonucleoprotein</keyword>
<keyword evidence="6" id="KW-0167">Capsid protein</keyword>
<dbReference type="GO" id="GO:0003723">
    <property type="term" value="F:RNA binding"/>
    <property type="evidence" value="ECO:0007669"/>
    <property type="project" value="UniProtKB-KW"/>
</dbReference>
<evidence type="ECO:0000256" key="8">
    <source>
        <dbReference type="ARBA" id="ARBA00022884"/>
    </source>
</evidence>
<keyword evidence="5" id="KW-1139">Helical capsid protein</keyword>
<evidence type="ECO:0000256" key="7">
    <source>
        <dbReference type="ARBA" id="ARBA00022844"/>
    </source>
</evidence>
<evidence type="ECO:0000256" key="3">
    <source>
        <dbReference type="ARBA" id="ARBA00009355"/>
    </source>
</evidence>
<evidence type="ECO:0000313" key="15">
    <source>
        <dbReference type="EMBL" id="WZI33473.1"/>
    </source>
</evidence>
<reference evidence="15" key="1">
    <citation type="journal article" date="2024" name="NPJ Biofilms Microbiomes">
        <title>Decoding the RNA viromes in shrew lungs along the eastern coast of China.</title>
        <authorList>
            <person name="Zhang J.T."/>
            <person name="Hu Z.Y."/>
            <person name="Tang F."/>
            <person name="Liu Y.T."/>
            <person name="Tan W.L."/>
            <person name="Ma X.F."/>
            <person name="Zhang Y.F."/>
            <person name="Si G.Q."/>
            <person name="Zhang L."/>
            <person name="Zhang M.Q."/>
            <person name="Peng C."/>
            <person name="Fu B.K."/>
            <person name="Fang L.Q."/>
            <person name="Zhang X.A."/>
            <person name="Liu W."/>
        </authorList>
    </citation>
    <scope>NUCLEOTIDE SEQUENCE</scope>
    <source>
        <strain evidence="15">Nair_4</strain>
    </source>
</reference>
<dbReference type="GO" id="GO:1990904">
    <property type="term" value="C:ribonucleoprotein complex"/>
    <property type="evidence" value="ECO:0007669"/>
    <property type="project" value="UniProtKB-KW"/>
</dbReference>
<evidence type="ECO:0000256" key="10">
    <source>
        <dbReference type="ARBA" id="ARBA00023274"/>
    </source>
</evidence>
<sequence length="643" mass="70623">MVSVPDLSAHLRDAASARTDQERDATYSRALVAATKFAAPLKACAWTSCTSMVANGLNWFEVNFEDPSFQVWHSDYENLKSNPPTMDQLIKYQQCALKWRKDTGYGIMPETAILYNTVVSNFAVPSILLLTVQDMVKDIIARRGGGVFARKPVNPDHINCCQAIAGGNFCSIMNPSWGELDKVNSNGQMLLATGFANLMGRNGPGVVSDIQQVIQDFSNWNQNQDVYDQEKGKWAVGVLNRALDESQKLGGGSATYRAQIAQIDTAFSSYYWIWRAGITASTFSSLSDFMFELGQNPRGSTKIMKALATTGFKWGKSLLNIFADSSFKKDRIHMHPAVLTSGRLSELGVCFGVVPAARPLHASLGSGFAKSILNVKTSGDNPAANIVTQLFDIQRQAKPLVDLEVVSSEHLLHQILVSKKSPFQNAFQVSGNATDVNITSALMDYEVQIDRRPAERSKDEGPELTDLQKKLVVEARAGKISTETRQELAKLEELNRIARQEMKKNAEATRRILRVEEELKEAEEKGKDAAAMALGSAAAGVGSFHPGAQTEQQVRVQTVEAHRTPNTGVHYKQMNYTATTPVTQTQPIPAHYFMPVPAGLSMPLAVGQSHETSTTQVQPVPVQQSGLNPWMYYNQQATGFNPE</sequence>
<keyword evidence="14" id="KW-0175">Coiled coil</keyword>